<dbReference type="SUPFAM" id="SSF53474">
    <property type="entry name" value="alpha/beta-Hydrolases"/>
    <property type="match status" value="1"/>
</dbReference>
<dbReference type="PANTHER" id="PTHR43056:SF10">
    <property type="entry name" value="COCE_NOND FAMILY, PUTATIVE (AFU_ORTHOLOGUE AFUA_7G00600)-RELATED"/>
    <property type="match status" value="1"/>
</dbReference>
<dbReference type="AlphaFoldDB" id="A0A2P8CF17"/>
<dbReference type="Gene3D" id="3.40.50.1820">
    <property type="entry name" value="alpha/beta hydrolase"/>
    <property type="match status" value="1"/>
</dbReference>
<feature type="region of interest" description="Disordered" evidence="2">
    <location>
        <begin position="384"/>
        <end position="405"/>
    </location>
</feature>
<dbReference type="SUPFAM" id="SSF49785">
    <property type="entry name" value="Galactose-binding domain-like"/>
    <property type="match status" value="1"/>
</dbReference>
<evidence type="ECO:0000313" key="5">
    <source>
        <dbReference type="Proteomes" id="UP000240542"/>
    </source>
</evidence>
<dbReference type="Gene3D" id="2.60.120.260">
    <property type="entry name" value="Galactose-binding domain-like"/>
    <property type="match status" value="1"/>
</dbReference>
<dbReference type="NCBIfam" id="TIGR00976">
    <property type="entry name" value="CocE_NonD"/>
    <property type="match status" value="1"/>
</dbReference>
<dbReference type="InterPro" id="IPR000383">
    <property type="entry name" value="Xaa-Pro-like_dom"/>
</dbReference>
<protein>
    <recommendedName>
        <fullName evidence="3">Xaa-Pro dipeptidyl-peptidase C-terminal domain-containing protein</fullName>
    </recommendedName>
</protein>
<keyword evidence="1" id="KW-0378">Hydrolase</keyword>
<feature type="domain" description="Xaa-Pro dipeptidyl-peptidase C-terminal" evidence="3">
    <location>
        <begin position="309"/>
        <end position="547"/>
    </location>
</feature>
<organism evidence="4 5">
    <name type="scientific">Murinocardiopsis flavida</name>
    <dbReference type="NCBI Taxonomy" id="645275"/>
    <lineage>
        <taxon>Bacteria</taxon>
        <taxon>Bacillati</taxon>
        <taxon>Actinomycetota</taxon>
        <taxon>Actinomycetes</taxon>
        <taxon>Streptosporangiales</taxon>
        <taxon>Nocardiopsidaceae</taxon>
        <taxon>Murinocardiopsis</taxon>
    </lineage>
</organism>
<dbReference type="EMBL" id="PYGA01000040">
    <property type="protein sequence ID" value="PSK83565.1"/>
    <property type="molecule type" value="Genomic_DNA"/>
</dbReference>
<dbReference type="InterPro" id="IPR013736">
    <property type="entry name" value="Xaa-Pro_dipept_C"/>
</dbReference>
<proteinExistence type="predicted"/>
<gene>
    <name evidence="4" type="ORF">CLV63_14017</name>
</gene>
<name>A0A2P8CF17_9ACTN</name>
<evidence type="ECO:0000256" key="1">
    <source>
        <dbReference type="ARBA" id="ARBA00022801"/>
    </source>
</evidence>
<reference evidence="4 5" key="1">
    <citation type="submission" date="2018-03" db="EMBL/GenBank/DDBJ databases">
        <title>Genomic Encyclopedia of Archaeal and Bacterial Type Strains, Phase II (KMG-II): from individual species to whole genera.</title>
        <authorList>
            <person name="Goeker M."/>
        </authorList>
    </citation>
    <scope>NUCLEOTIDE SEQUENCE [LARGE SCALE GENOMIC DNA]</scope>
    <source>
        <strain evidence="4 5">DSM 45312</strain>
    </source>
</reference>
<dbReference type="InterPro" id="IPR008979">
    <property type="entry name" value="Galactose-bd-like_sf"/>
</dbReference>
<dbReference type="Pfam" id="PF02129">
    <property type="entry name" value="Peptidase_S15"/>
    <property type="match status" value="1"/>
</dbReference>
<evidence type="ECO:0000256" key="2">
    <source>
        <dbReference type="SAM" id="MobiDB-lite"/>
    </source>
</evidence>
<dbReference type="Proteomes" id="UP000240542">
    <property type="component" value="Unassembled WGS sequence"/>
</dbReference>
<dbReference type="InterPro" id="IPR050585">
    <property type="entry name" value="Xaa-Pro_dipeptidyl-ppase/CocE"/>
</dbReference>
<dbReference type="Pfam" id="PF08530">
    <property type="entry name" value="PepX_C"/>
    <property type="match status" value="1"/>
</dbReference>
<evidence type="ECO:0000259" key="3">
    <source>
        <dbReference type="SMART" id="SM00939"/>
    </source>
</evidence>
<accession>A0A2P8CF17</accession>
<dbReference type="Gene3D" id="1.10.3020.10">
    <property type="entry name" value="alpha-amino acid ester hydrolase ( Helical cap domain)"/>
    <property type="match status" value="1"/>
</dbReference>
<dbReference type="GO" id="GO:0008239">
    <property type="term" value="F:dipeptidyl-peptidase activity"/>
    <property type="evidence" value="ECO:0007669"/>
    <property type="project" value="InterPro"/>
</dbReference>
<dbReference type="SMART" id="SM00939">
    <property type="entry name" value="PepX_C"/>
    <property type="match status" value="1"/>
</dbReference>
<dbReference type="OrthoDB" id="5240615at2"/>
<comment type="caution">
    <text evidence="4">The sequence shown here is derived from an EMBL/GenBank/DDBJ whole genome shotgun (WGS) entry which is preliminary data.</text>
</comment>
<sequence>MPHVMSHLLERLWDLPAPETRDLRTERGLRIPLPDGGELRADLCYPRRRPAALPTMLLRSPYGRKGPLNEMSARVFAERGFEVLTVSSRGTFGSTGEFRPMHDDRTDGAAVLTWLREQRWFNGVLALGGASYLGYTQWALAVDNPPEVKAMAPHVTSSRLALTFVEPGATQLDTLLRWSASVATQEEPWTLTRVAALVTEDERRLQRAMGTLPLKRADRVRLRRDWPFYQELLHHDSRDPYWKESDYSGAVAAVRVPAAFVAGWYDLFLADQLRDFAAMRESGTPARLTVGPWTHGSPGNLAAGLRETLEWAAAHCAERPPPDRAPVRLYVMGAEQWRDFDHWPPPDSTPAPWFLHPGGGLRPEPPEPADDAAGPTRYRYDPASPTPNVGGPLLHTGKAGRKDNRGLEARPDVRTFTSAPLAAAVEVIGEVHADVWFRSSLDHTDVFVRLCDVDERGRSYNICDGVVAIAPQTTDRMADGTAGVRVRLTPTAHRFRRGHRIRVQVSSGAHPYFARNPGTGADRADATVLRPADQEVFHDTGHPSAVVLPVQPTA</sequence>
<keyword evidence="5" id="KW-1185">Reference proteome</keyword>
<dbReference type="InterPro" id="IPR005674">
    <property type="entry name" value="CocE/Ser_esterase"/>
</dbReference>
<dbReference type="PANTHER" id="PTHR43056">
    <property type="entry name" value="PEPTIDASE S9 PROLYL OLIGOPEPTIDASE"/>
    <property type="match status" value="1"/>
</dbReference>
<dbReference type="InterPro" id="IPR029058">
    <property type="entry name" value="AB_hydrolase_fold"/>
</dbReference>
<evidence type="ECO:0000313" key="4">
    <source>
        <dbReference type="EMBL" id="PSK83565.1"/>
    </source>
</evidence>
<dbReference type="RefSeq" id="WP_106586962.1">
    <property type="nucleotide sequence ID" value="NZ_PYGA01000040.1"/>
</dbReference>